<dbReference type="Gene3D" id="3.30.70.1060">
    <property type="entry name" value="Dimeric alpha+beta barrel"/>
    <property type="match status" value="1"/>
</dbReference>
<sequence>MKYLLLIHNNPQALEGLSDEERFQLIGGERLATRIEELQRDGELINVLALADPSSSRTVQRRDGAPVVSDRPFLETKEFLAGALLLDCPTMERAVEIAAELPYAAVQRIEIRPTRTLEDLDLATAVGPGR</sequence>
<evidence type="ECO:0000256" key="1">
    <source>
        <dbReference type="ARBA" id="ARBA00007689"/>
    </source>
</evidence>
<comment type="similarity">
    <text evidence="1">Belongs to the YciI family.</text>
</comment>
<keyword evidence="4" id="KW-1185">Reference proteome</keyword>
<dbReference type="SUPFAM" id="SSF54909">
    <property type="entry name" value="Dimeric alpha+beta barrel"/>
    <property type="match status" value="1"/>
</dbReference>
<evidence type="ECO:0000313" key="3">
    <source>
        <dbReference type="EMBL" id="QDP97547.1"/>
    </source>
</evidence>
<accession>A0A516Q283</accession>
<dbReference type="OrthoDB" id="668782at2"/>
<dbReference type="InterPro" id="IPR011008">
    <property type="entry name" value="Dimeric_a/b-barrel"/>
</dbReference>
<gene>
    <name evidence="3" type="ORF">FOE78_17965</name>
</gene>
<evidence type="ECO:0000259" key="2">
    <source>
        <dbReference type="Pfam" id="PF03795"/>
    </source>
</evidence>
<protein>
    <submittedName>
        <fullName evidence="3">YciI family protein</fullName>
    </submittedName>
</protein>
<dbReference type="AlphaFoldDB" id="A0A516Q283"/>
<dbReference type="Proteomes" id="UP000319263">
    <property type="component" value="Chromosome"/>
</dbReference>
<dbReference type="PANTHER" id="PTHR35174">
    <property type="entry name" value="BLL7171 PROTEIN-RELATED"/>
    <property type="match status" value="1"/>
</dbReference>
<dbReference type="EMBL" id="CP041692">
    <property type="protein sequence ID" value="QDP97547.1"/>
    <property type="molecule type" value="Genomic_DNA"/>
</dbReference>
<evidence type="ECO:0000313" key="4">
    <source>
        <dbReference type="Proteomes" id="UP000319263"/>
    </source>
</evidence>
<dbReference type="KEGG" id="mik:FOE78_17965"/>
<dbReference type="InterPro" id="IPR005545">
    <property type="entry name" value="YCII"/>
</dbReference>
<feature type="domain" description="YCII-related" evidence="2">
    <location>
        <begin position="1"/>
        <end position="113"/>
    </location>
</feature>
<organism evidence="3 4">
    <name type="scientific">Microlunatus elymi</name>
    <dbReference type="NCBI Taxonomy" id="2596828"/>
    <lineage>
        <taxon>Bacteria</taxon>
        <taxon>Bacillati</taxon>
        <taxon>Actinomycetota</taxon>
        <taxon>Actinomycetes</taxon>
        <taxon>Propionibacteriales</taxon>
        <taxon>Propionibacteriaceae</taxon>
        <taxon>Microlunatus</taxon>
    </lineage>
</organism>
<dbReference type="RefSeq" id="WP_143987505.1">
    <property type="nucleotide sequence ID" value="NZ_CP041692.1"/>
</dbReference>
<dbReference type="Pfam" id="PF03795">
    <property type="entry name" value="YCII"/>
    <property type="match status" value="1"/>
</dbReference>
<reference evidence="3 4" key="1">
    <citation type="submission" date="2019-07" db="EMBL/GenBank/DDBJ databases">
        <title>Microlunatus dokdonensis sp. nov. isolated from the rhizospheric soil of the wild plant Elymus tsukushiensis.</title>
        <authorList>
            <person name="Ghim S.-Y."/>
            <person name="Hwang Y.-J."/>
            <person name="Son J.-S."/>
            <person name="Shin J.-H."/>
        </authorList>
    </citation>
    <scope>NUCLEOTIDE SEQUENCE [LARGE SCALE GENOMIC DNA]</scope>
    <source>
        <strain evidence="3 4">KUDC0627</strain>
    </source>
</reference>
<dbReference type="PANTHER" id="PTHR35174:SF3">
    <property type="entry name" value="BLL7171 PROTEIN"/>
    <property type="match status" value="1"/>
</dbReference>
<name>A0A516Q283_9ACTN</name>
<proteinExistence type="inferred from homology"/>